<evidence type="ECO:0000256" key="12">
    <source>
        <dbReference type="SAM" id="Phobius"/>
    </source>
</evidence>
<keyword evidence="11" id="KW-0325">Glycoprotein</keyword>
<dbReference type="Gene3D" id="3.80.10.10">
    <property type="entry name" value="Ribonuclease Inhibitor"/>
    <property type="match status" value="4"/>
</dbReference>
<name>A0AAN7EM75_QUERU</name>
<dbReference type="InterPro" id="IPR032675">
    <property type="entry name" value="LRR_dom_sf"/>
</dbReference>
<comment type="subcellular location">
    <subcellularLocation>
        <location evidence="1">Cell membrane</location>
        <topology evidence="1">Single-pass type I membrane protein</topology>
    </subcellularLocation>
</comment>
<gene>
    <name evidence="15" type="ORF">RGQ29_026731</name>
</gene>
<feature type="transmembrane region" description="Helical" evidence="12">
    <location>
        <begin position="973"/>
        <end position="995"/>
    </location>
</feature>
<evidence type="ECO:0000256" key="6">
    <source>
        <dbReference type="ARBA" id="ARBA00022729"/>
    </source>
</evidence>
<evidence type="ECO:0000256" key="7">
    <source>
        <dbReference type="ARBA" id="ARBA00022737"/>
    </source>
</evidence>
<evidence type="ECO:0000256" key="8">
    <source>
        <dbReference type="ARBA" id="ARBA00022989"/>
    </source>
</evidence>
<evidence type="ECO:0000313" key="16">
    <source>
        <dbReference type="Proteomes" id="UP001324115"/>
    </source>
</evidence>
<evidence type="ECO:0000256" key="11">
    <source>
        <dbReference type="ARBA" id="ARBA00023180"/>
    </source>
</evidence>
<dbReference type="PRINTS" id="PR00019">
    <property type="entry name" value="LEURICHRPT"/>
</dbReference>
<keyword evidence="3" id="KW-1003">Cell membrane</keyword>
<keyword evidence="16" id="KW-1185">Reference proteome</keyword>
<dbReference type="Pfam" id="PF13855">
    <property type="entry name" value="LRR_8"/>
    <property type="match status" value="1"/>
</dbReference>
<feature type="chain" id="PRO_5042989983" description="Leucine-rich repeat-containing N-terminal plant-type domain-containing protein" evidence="13">
    <location>
        <begin position="23"/>
        <end position="1025"/>
    </location>
</feature>
<dbReference type="PANTHER" id="PTHR48063:SF98">
    <property type="entry name" value="LRR RECEPTOR-LIKE SERINE_THREONINE-PROTEIN KINASE FLS2"/>
    <property type="match status" value="1"/>
</dbReference>
<dbReference type="AlphaFoldDB" id="A0AAN7EM75"/>
<protein>
    <recommendedName>
        <fullName evidence="14">Leucine-rich repeat-containing N-terminal plant-type domain-containing protein</fullName>
    </recommendedName>
</protein>
<feature type="domain" description="Leucine-rich repeat-containing N-terminal plant-type" evidence="14">
    <location>
        <begin position="39"/>
        <end position="77"/>
    </location>
</feature>
<keyword evidence="6 13" id="KW-0732">Signal</keyword>
<evidence type="ECO:0000259" key="14">
    <source>
        <dbReference type="Pfam" id="PF08263"/>
    </source>
</evidence>
<dbReference type="Pfam" id="PF00560">
    <property type="entry name" value="LRR_1"/>
    <property type="match status" value="10"/>
</dbReference>
<evidence type="ECO:0000256" key="5">
    <source>
        <dbReference type="ARBA" id="ARBA00022692"/>
    </source>
</evidence>
<organism evidence="15 16">
    <name type="scientific">Quercus rubra</name>
    <name type="common">Northern red oak</name>
    <name type="synonym">Quercus borealis</name>
    <dbReference type="NCBI Taxonomy" id="3512"/>
    <lineage>
        <taxon>Eukaryota</taxon>
        <taxon>Viridiplantae</taxon>
        <taxon>Streptophyta</taxon>
        <taxon>Embryophyta</taxon>
        <taxon>Tracheophyta</taxon>
        <taxon>Spermatophyta</taxon>
        <taxon>Magnoliopsida</taxon>
        <taxon>eudicotyledons</taxon>
        <taxon>Gunneridae</taxon>
        <taxon>Pentapetalae</taxon>
        <taxon>rosids</taxon>
        <taxon>fabids</taxon>
        <taxon>Fagales</taxon>
        <taxon>Fagaceae</taxon>
        <taxon>Quercus</taxon>
    </lineage>
</organism>
<feature type="signal peptide" evidence="13">
    <location>
        <begin position="1"/>
        <end position="22"/>
    </location>
</feature>
<dbReference type="FunFam" id="3.80.10.10:FF:000095">
    <property type="entry name" value="LRR receptor-like serine/threonine-protein kinase GSO1"/>
    <property type="match status" value="1"/>
</dbReference>
<comment type="similarity">
    <text evidence="2">Belongs to the RLP family.</text>
</comment>
<evidence type="ECO:0000256" key="3">
    <source>
        <dbReference type="ARBA" id="ARBA00022475"/>
    </source>
</evidence>
<sequence>MDGALRFRAVTLTLFLVFLTLAAIDPKFCCGISEVHCIQSEQQALLRFKTDLTDPLNRLASWAGDGDCCQWEGVVCNNVTGHVQELNLRSFPPPLIEYFSIEAQYEAAIQSYAQSMFGGKINPSLLDLKHLFYLDLSYNNFGLFPIPEFLGSMKSLRYLNLFGAGFGELIPPQIGNLSNLHYLNLGGFGYNFLSVNNLQWLSSLPLLQELDLSGVDLSQASDLLQVTNKITSLSELWLSHCSLGSIPPTPNSNFSSLATLDLSFNSFENALIPSWVFGYQNLVALNLSANGFQGPIPIGLQNMTSLKHLDLSANNFNSSIPNWLYSFSHLEFLNLRKNLLQGTISSSIRNLTSAISIDLTSNQLDGKVPRSLGNVCNLRELKLSDNKLSQEVSEILESLLRCVSYGLEVLEMYDAQLSGHLIEELGQFQNLTTLSLEGNSIWGPIPISIGKLSSLRFLDLSTNQFNGTLPQSFGGLSKLEYVFIGGNMLEGVVSETHFANLRRLKQLSTTPTRLTLKVSPNWIPPFQVGILDLGSWILGPNFPLWICSQKRVWSLDISNTNITDAIPPLFWNMSSQFNYLNLSHNHIYGEIPNIPVTLYPSSVIDMSSNSFKGSLPLISSNVSFLDLSNNLLSGSISHFLCYKKNEPKQMELLNLGKNLLSGNISYCWENWQKLLVLSLGNNNFTGSIPASIEHLSLLKSLHLSNNKISGKLLHFLKNCTDLEIIDISENKFFGIIPSWIGQRHSSLMILNLRSNNFHGPIPKQLCALTSLQILDLSHNRLFGSIPGCVNNLNAMASTSHNILQDLFVVDGDSVDFERANLVIKGQVLEYTTNLGLLRTIDLSKNNLSGEIPKEVTSLQGLQSLNLSFNNLIGRIPGNLGAMGSLESLDFSENQLSGHIPPSMSNLSFLSKLNLSMNNLFGRIPSSTQLQSLSASSFIGNKLCGPPLTDYCTINYAKPDTKDKGSNGVREVDWFYVGMALGFVVGFWVVWGPLLMNMKWRIMYFQFLDRMGYRLGVFWHKLDRML</sequence>
<evidence type="ECO:0000256" key="1">
    <source>
        <dbReference type="ARBA" id="ARBA00004251"/>
    </source>
</evidence>
<dbReference type="InterPro" id="IPR013210">
    <property type="entry name" value="LRR_N_plant-typ"/>
</dbReference>
<dbReference type="EMBL" id="JAXUIC010000008">
    <property type="protein sequence ID" value="KAK4575892.1"/>
    <property type="molecule type" value="Genomic_DNA"/>
</dbReference>
<keyword evidence="7" id="KW-0677">Repeat</keyword>
<dbReference type="InterPro" id="IPR001611">
    <property type="entry name" value="Leu-rich_rpt"/>
</dbReference>
<keyword evidence="5 12" id="KW-0812">Transmembrane</keyword>
<accession>A0AAN7EM75</accession>
<keyword evidence="8 12" id="KW-1133">Transmembrane helix</keyword>
<evidence type="ECO:0000256" key="9">
    <source>
        <dbReference type="ARBA" id="ARBA00023136"/>
    </source>
</evidence>
<dbReference type="Proteomes" id="UP001324115">
    <property type="component" value="Unassembled WGS sequence"/>
</dbReference>
<dbReference type="InterPro" id="IPR003591">
    <property type="entry name" value="Leu-rich_rpt_typical-subtyp"/>
</dbReference>
<evidence type="ECO:0000256" key="4">
    <source>
        <dbReference type="ARBA" id="ARBA00022614"/>
    </source>
</evidence>
<evidence type="ECO:0000256" key="10">
    <source>
        <dbReference type="ARBA" id="ARBA00023170"/>
    </source>
</evidence>
<keyword evidence="9 12" id="KW-0472">Membrane</keyword>
<dbReference type="GO" id="GO:0005886">
    <property type="term" value="C:plasma membrane"/>
    <property type="evidence" value="ECO:0007669"/>
    <property type="project" value="UniProtKB-SubCell"/>
</dbReference>
<dbReference type="FunFam" id="3.80.10.10:FF:000383">
    <property type="entry name" value="Leucine-rich repeat receptor protein kinase EMS1"/>
    <property type="match status" value="1"/>
</dbReference>
<dbReference type="SMART" id="SM00369">
    <property type="entry name" value="LRR_TYP"/>
    <property type="match status" value="9"/>
</dbReference>
<comment type="caution">
    <text evidence="15">The sequence shown here is derived from an EMBL/GenBank/DDBJ whole genome shotgun (WGS) entry which is preliminary data.</text>
</comment>
<dbReference type="SUPFAM" id="SSF52058">
    <property type="entry name" value="L domain-like"/>
    <property type="match status" value="2"/>
</dbReference>
<keyword evidence="4" id="KW-0433">Leucine-rich repeat</keyword>
<evidence type="ECO:0000256" key="2">
    <source>
        <dbReference type="ARBA" id="ARBA00009592"/>
    </source>
</evidence>
<dbReference type="PANTHER" id="PTHR48063">
    <property type="entry name" value="LRR RECEPTOR-LIKE KINASE"/>
    <property type="match status" value="1"/>
</dbReference>
<evidence type="ECO:0000256" key="13">
    <source>
        <dbReference type="SAM" id="SignalP"/>
    </source>
</evidence>
<dbReference type="Pfam" id="PF08263">
    <property type="entry name" value="LRRNT_2"/>
    <property type="match status" value="1"/>
</dbReference>
<dbReference type="FunFam" id="3.80.10.10:FF:000111">
    <property type="entry name" value="LRR receptor-like serine/threonine-protein kinase ERECTA"/>
    <property type="match status" value="1"/>
</dbReference>
<evidence type="ECO:0000313" key="15">
    <source>
        <dbReference type="EMBL" id="KAK4575892.1"/>
    </source>
</evidence>
<dbReference type="InterPro" id="IPR046956">
    <property type="entry name" value="RLP23-like"/>
</dbReference>
<keyword evidence="10" id="KW-0675">Receptor</keyword>
<proteinExistence type="inferred from homology"/>
<reference evidence="15 16" key="1">
    <citation type="journal article" date="2023" name="G3 (Bethesda)">
        <title>A haplotype-resolved chromosome-scale genome for Quercus rubra L. provides insights into the genetics of adaptive traits for red oak species.</title>
        <authorList>
            <person name="Kapoor B."/>
            <person name="Jenkins J."/>
            <person name="Schmutz J."/>
            <person name="Zhebentyayeva T."/>
            <person name="Kuelheim C."/>
            <person name="Coggeshall M."/>
            <person name="Heim C."/>
            <person name="Lasky J.R."/>
            <person name="Leites L."/>
            <person name="Islam-Faridi N."/>
            <person name="Romero-Severson J."/>
            <person name="DeLeo V.L."/>
            <person name="Lucas S.M."/>
            <person name="Lazic D."/>
            <person name="Gailing O."/>
            <person name="Carlson J."/>
            <person name="Staton M."/>
        </authorList>
    </citation>
    <scope>NUCLEOTIDE SEQUENCE [LARGE SCALE GENOMIC DNA]</scope>
    <source>
        <strain evidence="15">Pseudo-F2</strain>
    </source>
</reference>
<dbReference type="SUPFAM" id="SSF52047">
    <property type="entry name" value="RNI-like"/>
    <property type="match status" value="1"/>
</dbReference>
<dbReference type="FunFam" id="3.80.10.10:FF:001678">
    <property type="entry name" value="Calmodulin-binding receptor kinase CaMRLK"/>
    <property type="match status" value="1"/>
</dbReference>